<accession>A0A974BQL9</accession>
<dbReference type="EMBL" id="KV467284">
    <property type="protein sequence ID" value="OCT56385.1"/>
    <property type="molecule type" value="Genomic_DNA"/>
</dbReference>
<reference evidence="1" key="1">
    <citation type="submission" date="2016-05" db="EMBL/GenBank/DDBJ databases">
        <title>WGS assembly of Xenopus laevis.</title>
        <authorList>
            <person name="Session A."/>
            <person name="Uno Y."/>
            <person name="Kwon T."/>
            <person name="Chapman J."/>
            <person name="Toyoda A."/>
            <person name="Takahashi S."/>
            <person name="Fukui A."/>
            <person name="Hikosaka A."/>
            <person name="Putnam N."/>
            <person name="Stites J."/>
            <person name="Van Heeringen S."/>
            <person name="Quigley I."/>
            <person name="Heinz S."/>
            <person name="Hellsten U."/>
            <person name="Lyons J."/>
            <person name="Suzuki A."/>
            <person name="Kondo M."/>
            <person name="Ogino H."/>
            <person name="Ochi H."/>
            <person name="Bogdanovic O."/>
            <person name="Lister R."/>
            <person name="Georgiou G."/>
            <person name="Paranjpe S."/>
            <person name="Van Kruijsbergen I."/>
            <person name="Mozaffari S."/>
            <person name="Shu S."/>
            <person name="Schmutz J."/>
            <person name="Jenkins J."/>
            <person name="Grimwood J."/>
            <person name="Carlson J."/>
            <person name="Mitros T."/>
            <person name="Simakov O."/>
            <person name="Heald R."/>
            <person name="Miller K."/>
            <person name="Haudenschild C."/>
            <person name="Kuroki Y."/>
            <person name="Tanaka T."/>
            <person name="Michiue T."/>
            <person name="Watanabe M."/>
            <person name="Kinoshita T."/>
            <person name="Ohta Y."/>
            <person name="Mawaribuchi S."/>
            <person name="Suzuki Y."/>
            <person name="Haramoto Y."/>
            <person name="Yamamoto T."/>
            <person name="Takagi C."/>
            <person name="Kitzman J."/>
            <person name="Shendure J."/>
            <person name="Nakayama T."/>
            <person name="Izutsu Y."/>
            <person name="Robert J."/>
            <person name="Dichmann D."/>
            <person name="Flajnik M."/>
            <person name="Houston D."/>
            <person name="Marcotte E."/>
            <person name="Wallingford J."/>
            <person name="Ito Y."/>
            <person name="Asashima M."/>
            <person name="Ueno N."/>
            <person name="Matsuda Y."/>
            <person name="Jan Veenstra G."/>
            <person name="Fujiyama A."/>
            <person name="Harland R."/>
            <person name="Taira M."/>
            <person name="Rokhsar D.S."/>
        </authorList>
    </citation>
    <scope>NUCLEOTIDE SEQUENCE</scope>
    <source>
        <strain evidence="1">J</strain>
        <tissue evidence="1">Blood</tissue>
    </source>
</reference>
<dbReference type="Proteomes" id="UP000694892">
    <property type="component" value="Unassembled WGS sequence"/>
</dbReference>
<proteinExistence type="predicted"/>
<gene>
    <name evidence="1" type="ORF">XELAEV_18000163mg</name>
</gene>
<evidence type="ECO:0000313" key="1">
    <source>
        <dbReference type="EMBL" id="OCT56385.1"/>
    </source>
</evidence>
<organism evidence="1">
    <name type="scientific">Xenopus laevis</name>
    <name type="common">African clawed frog</name>
    <dbReference type="NCBI Taxonomy" id="8355"/>
    <lineage>
        <taxon>Eukaryota</taxon>
        <taxon>Metazoa</taxon>
        <taxon>Chordata</taxon>
        <taxon>Craniata</taxon>
        <taxon>Vertebrata</taxon>
        <taxon>Euteleostomi</taxon>
        <taxon>Amphibia</taxon>
        <taxon>Batrachia</taxon>
        <taxon>Anura</taxon>
        <taxon>Pipoidea</taxon>
        <taxon>Pipidae</taxon>
        <taxon>Xenopodinae</taxon>
        <taxon>Xenopus</taxon>
        <taxon>Xenopus</taxon>
    </lineage>
</organism>
<protein>
    <submittedName>
        <fullName evidence="1">Uncharacterized protein</fullName>
    </submittedName>
</protein>
<sequence length="183" mass="21265">MDSDPTVMLEHLQKAFNKFVWDNKKAVLASRNRHKRSLGIPNLQYYYIVAQLCQLAAWNGEDDAPALTSIEQELMNVKYARNVLWTKRLITQNQSNPIISHSLKLWRRFGTKHKMISPSNPAQSFLSNPNFVPGLSQRIFSWWEQNNPSTIYSLTKQTTLLSVQQLTDLYNMPSQETFHNLQI</sequence>
<dbReference type="AlphaFoldDB" id="A0A974BQL9"/>
<name>A0A974BQL9_XENLA</name>